<reference evidence="1" key="1">
    <citation type="journal article" date="2020" name="mSystems">
        <title>Genome- and Community-Level Interaction Insights into Carbon Utilization and Element Cycling Functions of Hydrothermarchaeota in Hydrothermal Sediment.</title>
        <authorList>
            <person name="Zhou Z."/>
            <person name="Liu Y."/>
            <person name="Xu W."/>
            <person name="Pan J."/>
            <person name="Luo Z.H."/>
            <person name="Li M."/>
        </authorList>
    </citation>
    <scope>NUCLEOTIDE SEQUENCE [LARGE SCALE GENOMIC DNA]</scope>
    <source>
        <strain evidence="1">SpSt-783</strain>
    </source>
</reference>
<protein>
    <recommendedName>
        <fullName evidence="2">GIY-YIG domain-containing protein</fullName>
    </recommendedName>
</protein>
<proteinExistence type="predicted"/>
<dbReference type="AlphaFoldDB" id="A0A7C6EIY1"/>
<evidence type="ECO:0000313" key="1">
    <source>
        <dbReference type="EMBL" id="HHS62245.1"/>
    </source>
</evidence>
<name>A0A7C6EIY1_UNCW3</name>
<gene>
    <name evidence="1" type="ORF">ENV70_01335</name>
</gene>
<organism evidence="1">
    <name type="scientific">candidate division WOR-3 bacterium</name>
    <dbReference type="NCBI Taxonomy" id="2052148"/>
    <lineage>
        <taxon>Bacteria</taxon>
        <taxon>Bacteria division WOR-3</taxon>
    </lineage>
</organism>
<sequence>MIFVVNPALEFKKLSEVTLEEAYGTYGIYVLWHGKAKTRPSYIGQGDVLKRFSSHVDSKMSWPLKGYIAIVGGQSRKMNKKQAELAEAILLDCADLIDKWPNGNTNIGHWHLVERTLERYNTIRIYLKGYNPFLPPDASVEWDSKKLIQIENTYDYSSFPWKKRHQRTVEYRRI</sequence>
<comment type="caution">
    <text evidence="1">The sequence shown here is derived from an EMBL/GenBank/DDBJ whole genome shotgun (WGS) entry which is preliminary data.</text>
</comment>
<accession>A0A7C6EIY1</accession>
<dbReference type="EMBL" id="DTHJ01000028">
    <property type="protein sequence ID" value="HHS62245.1"/>
    <property type="molecule type" value="Genomic_DNA"/>
</dbReference>
<evidence type="ECO:0008006" key="2">
    <source>
        <dbReference type="Google" id="ProtNLM"/>
    </source>
</evidence>